<feature type="non-terminal residue" evidence="2">
    <location>
        <position position="1"/>
    </location>
</feature>
<gene>
    <name evidence="2" type="ORF">CR513_17084</name>
</gene>
<comment type="caution">
    <text evidence="2">The sequence shown here is derived from an EMBL/GenBank/DDBJ whole genome shotgun (WGS) entry which is preliminary data.</text>
</comment>
<dbReference type="EMBL" id="QJKJ01003125">
    <property type="protein sequence ID" value="RDX99810.1"/>
    <property type="molecule type" value="Genomic_DNA"/>
</dbReference>
<keyword evidence="3" id="KW-1185">Reference proteome</keyword>
<protein>
    <submittedName>
        <fullName evidence="2">Uncharacterized protein</fullName>
    </submittedName>
</protein>
<dbReference type="Proteomes" id="UP000257109">
    <property type="component" value="Unassembled WGS sequence"/>
</dbReference>
<dbReference type="AlphaFoldDB" id="A0A371HAI0"/>
<proteinExistence type="predicted"/>
<evidence type="ECO:0000313" key="2">
    <source>
        <dbReference type="EMBL" id="RDX99810.1"/>
    </source>
</evidence>
<sequence>MSCTFSSSLRSLRAPGLRFWKALSVGAKSVKPCEFDFSWLSIWANQCGVLPTLFEDCGQVHRPGWGRGRGLGLGFMSQDCGKGEENESESSGGHAGFECVWN</sequence>
<evidence type="ECO:0000256" key="1">
    <source>
        <dbReference type="SAM" id="MobiDB-lite"/>
    </source>
</evidence>
<name>A0A371HAI0_MUCPR</name>
<reference evidence="2" key="1">
    <citation type="submission" date="2018-05" db="EMBL/GenBank/DDBJ databases">
        <title>Draft genome of Mucuna pruriens seed.</title>
        <authorList>
            <person name="Nnadi N.E."/>
            <person name="Vos R."/>
            <person name="Hasami M.H."/>
            <person name="Devisetty U.K."/>
            <person name="Aguiy J.C."/>
        </authorList>
    </citation>
    <scope>NUCLEOTIDE SEQUENCE [LARGE SCALE GENOMIC DNA]</scope>
    <source>
        <strain evidence="2">JCA_2017</strain>
    </source>
</reference>
<organism evidence="2 3">
    <name type="scientific">Mucuna pruriens</name>
    <name type="common">Velvet bean</name>
    <name type="synonym">Dolichos pruriens</name>
    <dbReference type="NCBI Taxonomy" id="157652"/>
    <lineage>
        <taxon>Eukaryota</taxon>
        <taxon>Viridiplantae</taxon>
        <taxon>Streptophyta</taxon>
        <taxon>Embryophyta</taxon>
        <taxon>Tracheophyta</taxon>
        <taxon>Spermatophyta</taxon>
        <taxon>Magnoliopsida</taxon>
        <taxon>eudicotyledons</taxon>
        <taxon>Gunneridae</taxon>
        <taxon>Pentapetalae</taxon>
        <taxon>rosids</taxon>
        <taxon>fabids</taxon>
        <taxon>Fabales</taxon>
        <taxon>Fabaceae</taxon>
        <taxon>Papilionoideae</taxon>
        <taxon>50 kb inversion clade</taxon>
        <taxon>NPAAA clade</taxon>
        <taxon>indigoferoid/millettioid clade</taxon>
        <taxon>Phaseoleae</taxon>
        <taxon>Mucuna</taxon>
    </lineage>
</organism>
<accession>A0A371HAI0</accession>
<feature type="region of interest" description="Disordered" evidence="1">
    <location>
        <begin position="82"/>
        <end position="102"/>
    </location>
</feature>
<evidence type="ECO:0000313" key="3">
    <source>
        <dbReference type="Proteomes" id="UP000257109"/>
    </source>
</evidence>